<accession>A0A392R0H1</accession>
<sequence>GNVEQMNSFEDSLKISIRFPYVEHKNASEDSFRIFVSRKDV</sequence>
<evidence type="ECO:0000313" key="1">
    <source>
        <dbReference type="EMBL" id="MCI29055.1"/>
    </source>
</evidence>
<comment type="caution">
    <text evidence="1">The sequence shown here is derived from an EMBL/GenBank/DDBJ whole genome shotgun (WGS) entry which is preliminary data.</text>
</comment>
<organism evidence="1 2">
    <name type="scientific">Trifolium medium</name>
    <dbReference type="NCBI Taxonomy" id="97028"/>
    <lineage>
        <taxon>Eukaryota</taxon>
        <taxon>Viridiplantae</taxon>
        <taxon>Streptophyta</taxon>
        <taxon>Embryophyta</taxon>
        <taxon>Tracheophyta</taxon>
        <taxon>Spermatophyta</taxon>
        <taxon>Magnoliopsida</taxon>
        <taxon>eudicotyledons</taxon>
        <taxon>Gunneridae</taxon>
        <taxon>Pentapetalae</taxon>
        <taxon>rosids</taxon>
        <taxon>fabids</taxon>
        <taxon>Fabales</taxon>
        <taxon>Fabaceae</taxon>
        <taxon>Papilionoideae</taxon>
        <taxon>50 kb inversion clade</taxon>
        <taxon>NPAAA clade</taxon>
        <taxon>Hologalegina</taxon>
        <taxon>IRL clade</taxon>
        <taxon>Trifolieae</taxon>
        <taxon>Trifolium</taxon>
    </lineage>
</organism>
<protein>
    <submittedName>
        <fullName evidence="1">Uncharacterized protein</fullName>
    </submittedName>
</protein>
<evidence type="ECO:0000313" key="2">
    <source>
        <dbReference type="Proteomes" id="UP000265520"/>
    </source>
</evidence>
<proteinExistence type="predicted"/>
<keyword evidence="2" id="KW-1185">Reference proteome</keyword>
<dbReference type="AlphaFoldDB" id="A0A392R0H1"/>
<reference evidence="1 2" key="1">
    <citation type="journal article" date="2018" name="Front. Plant Sci.">
        <title>Red Clover (Trifolium pratense) and Zigzag Clover (T. medium) - A Picture of Genomic Similarities and Differences.</title>
        <authorList>
            <person name="Dluhosova J."/>
            <person name="Istvanek J."/>
            <person name="Nedelnik J."/>
            <person name="Repkova J."/>
        </authorList>
    </citation>
    <scope>NUCLEOTIDE SEQUENCE [LARGE SCALE GENOMIC DNA]</scope>
    <source>
        <strain evidence="2">cv. 10/8</strain>
        <tissue evidence="1">Leaf</tissue>
    </source>
</reference>
<dbReference type="Proteomes" id="UP000265520">
    <property type="component" value="Unassembled WGS sequence"/>
</dbReference>
<feature type="non-terminal residue" evidence="1">
    <location>
        <position position="1"/>
    </location>
</feature>
<dbReference type="EMBL" id="LXQA010169938">
    <property type="protein sequence ID" value="MCI29055.1"/>
    <property type="molecule type" value="Genomic_DNA"/>
</dbReference>
<name>A0A392R0H1_9FABA</name>